<keyword evidence="2" id="KW-1185">Reference proteome</keyword>
<proteinExistence type="predicted"/>
<dbReference type="STRING" id="37658.SAMN05661086_03552"/>
<evidence type="ECO:0000313" key="2">
    <source>
        <dbReference type="Proteomes" id="UP000199659"/>
    </source>
</evidence>
<dbReference type="Proteomes" id="UP000199659">
    <property type="component" value="Unassembled WGS sequence"/>
</dbReference>
<evidence type="ECO:0000313" key="1">
    <source>
        <dbReference type="EMBL" id="SFS06790.1"/>
    </source>
</evidence>
<dbReference type="OrthoDB" id="2641038at2"/>
<organism evidence="1 2">
    <name type="scientific">Anaeromicropila populeti</name>
    <dbReference type="NCBI Taxonomy" id="37658"/>
    <lineage>
        <taxon>Bacteria</taxon>
        <taxon>Bacillati</taxon>
        <taxon>Bacillota</taxon>
        <taxon>Clostridia</taxon>
        <taxon>Lachnospirales</taxon>
        <taxon>Lachnospiraceae</taxon>
        <taxon>Anaeromicropila</taxon>
    </lineage>
</organism>
<sequence>MADLMTDTTSYQALANQYGNFIVPALKIKVNGTDVVNNLKLQIDQLTAHLSLKAASSVVIRLGGLYDLETSSFKSDVKDKFKLGTVVEIELGYSSTTQKVFKGYVAMLGVEFQDNALLVVTLMDARRLMMTSGKKQVLHDVTNYSDACATIMNNYSSLCTLTSDATQDTLKKPLSQITNDYDFVTKELIRKGKVDREFFIFGDKAYFREVGKNTTPIMTAQLNRELYEFTASMSYLDLQIEVVGYDGTEQAVISAKKDAKNTDNQTNIISTTPVMTVTDPDADSKDKADLRAAAIANQEKEKACTGYGKAIGLPEIVPGRYIEIEKLDSLVNKKFYIVEVKHVFDETGFLTYFEIGGCI</sequence>
<dbReference type="AlphaFoldDB" id="A0A1I6LTY5"/>
<protein>
    <recommendedName>
        <fullName evidence="3">Phage protein D</fullName>
    </recommendedName>
</protein>
<dbReference type="EMBL" id="FOYZ01000021">
    <property type="protein sequence ID" value="SFS06790.1"/>
    <property type="molecule type" value="Genomic_DNA"/>
</dbReference>
<dbReference type="RefSeq" id="WP_092563998.1">
    <property type="nucleotide sequence ID" value="NZ_FOYZ01000021.1"/>
</dbReference>
<evidence type="ECO:0008006" key="3">
    <source>
        <dbReference type="Google" id="ProtNLM"/>
    </source>
</evidence>
<name>A0A1I6LTY5_9FIRM</name>
<reference evidence="1 2" key="1">
    <citation type="submission" date="2016-10" db="EMBL/GenBank/DDBJ databases">
        <authorList>
            <person name="de Groot N.N."/>
        </authorList>
    </citation>
    <scope>NUCLEOTIDE SEQUENCE [LARGE SCALE GENOMIC DNA]</scope>
    <source>
        <strain evidence="1 2">743A</strain>
    </source>
</reference>
<accession>A0A1I6LTY5</accession>
<gene>
    <name evidence="1" type="ORF">SAMN05661086_03552</name>
</gene>